<dbReference type="InterPro" id="IPR042948">
    <property type="entry name" value="TIGIT"/>
</dbReference>
<feature type="domain" description="Ig-like" evidence="16">
    <location>
        <begin position="112"/>
        <end position="203"/>
    </location>
</feature>
<sequence length="339" mass="37057">MLLVHLFIRFQVQSLACKSLQLQVSLIIAHSSSGGCRRSSANSSSSVADPSELGHYTDALELFEYRLSFTVLPAVGYFRWQKRPHLLPVGPLGRSMRWCLFLIWAQGLRQAPLASGMMTGTIETTGNISAKKGGSVILHCHLSSTMAQVTQVSWEQQDQLLAICNADLGWHISPAFKDRVAPGPGLDLTLQSLTMNDTGEYFCIYHTYPDGTYTGRIFLEVLESSVAEHSARFQIPLLGATAMMLVIICIAVIMVVVLARKKKSLRIHSVESGLRRKSTGQEERIPSAPSPPGSCVQAEAAPAGLCGEQRGDDCAELHDYFNVLSYRSLGSCSFFTETG</sequence>
<keyword evidence="3 15" id="KW-0812">Transmembrane</keyword>
<dbReference type="GO" id="GO:0009986">
    <property type="term" value="C:cell surface"/>
    <property type="evidence" value="ECO:0007669"/>
    <property type="project" value="TreeGrafter"/>
</dbReference>
<keyword evidence="4" id="KW-0732">Signal</keyword>
<evidence type="ECO:0000256" key="4">
    <source>
        <dbReference type="ARBA" id="ARBA00022729"/>
    </source>
</evidence>
<dbReference type="GO" id="GO:0005886">
    <property type="term" value="C:plasma membrane"/>
    <property type="evidence" value="ECO:0007669"/>
    <property type="project" value="UniProtKB-SubCell"/>
</dbReference>
<evidence type="ECO:0000256" key="2">
    <source>
        <dbReference type="ARBA" id="ARBA00022475"/>
    </source>
</evidence>
<dbReference type="Proteomes" id="UP000694416">
    <property type="component" value="Unplaced"/>
</dbReference>
<dbReference type="InterPro" id="IPR013106">
    <property type="entry name" value="Ig_V-set"/>
</dbReference>
<dbReference type="Pfam" id="PF07686">
    <property type="entry name" value="V-set"/>
    <property type="match status" value="1"/>
</dbReference>
<comment type="subcellular location">
    <subcellularLocation>
        <location evidence="1">Cell membrane</location>
        <topology evidence="1">Single-pass type I membrane protein</topology>
    </subcellularLocation>
</comment>
<dbReference type="GO" id="GO:0032695">
    <property type="term" value="P:negative regulation of interleukin-12 production"/>
    <property type="evidence" value="ECO:0007669"/>
    <property type="project" value="TreeGrafter"/>
</dbReference>
<protein>
    <recommendedName>
        <fullName evidence="12">T-cell immunoreceptor with Ig and ITIM domains</fullName>
    </recommendedName>
    <alternativeName>
        <fullName evidence="13">V-set and transmembrane domain-containing protein 3</fullName>
    </alternativeName>
</protein>
<keyword evidence="6 15" id="KW-0472">Membrane</keyword>
<accession>A0A8C9HID7</accession>
<evidence type="ECO:0000256" key="10">
    <source>
        <dbReference type="ARBA" id="ARBA00059118"/>
    </source>
</evidence>
<feature type="transmembrane region" description="Helical" evidence="15">
    <location>
        <begin position="237"/>
        <end position="259"/>
    </location>
</feature>
<reference evidence="17" key="1">
    <citation type="submission" date="2025-08" db="UniProtKB">
        <authorList>
            <consortium name="Ensembl"/>
        </authorList>
    </citation>
    <scope>IDENTIFICATION</scope>
</reference>
<evidence type="ECO:0000256" key="13">
    <source>
        <dbReference type="ARBA" id="ARBA00079912"/>
    </source>
</evidence>
<keyword evidence="9" id="KW-0393">Immunoglobulin domain</keyword>
<keyword evidence="18" id="KW-1185">Reference proteome</keyword>
<evidence type="ECO:0000256" key="7">
    <source>
        <dbReference type="ARBA" id="ARBA00023157"/>
    </source>
</evidence>
<keyword evidence="5 15" id="KW-1133">Transmembrane helix</keyword>
<evidence type="ECO:0000313" key="18">
    <source>
        <dbReference type="Proteomes" id="UP000694416"/>
    </source>
</evidence>
<evidence type="ECO:0000256" key="3">
    <source>
        <dbReference type="ARBA" id="ARBA00022692"/>
    </source>
</evidence>
<keyword evidence="2" id="KW-1003">Cell membrane</keyword>
<dbReference type="InterPro" id="IPR036179">
    <property type="entry name" value="Ig-like_dom_sf"/>
</dbReference>
<dbReference type="Gene3D" id="2.60.40.10">
    <property type="entry name" value="Immunoglobulins"/>
    <property type="match status" value="1"/>
</dbReference>
<proteinExistence type="predicted"/>
<dbReference type="FunFam" id="2.60.40.10:FF:001182">
    <property type="entry name" value="T-cell immunoreceptor with Ig and ITIM domains"/>
    <property type="match status" value="1"/>
</dbReference>
<dbReference type="SUPFAM" id="SSF48726">
    <property type="entry name" value="Immunoglobulin"/>
    <property type="match status" value="1"/>
</dbReference>
<dbReference type="PROSITE" id="PS50835">
    <property type="entry name" value="IG_LIKE"/>
    <property type="match status" value="1"/>
</dbReference>
<evidence type="ECO:0000259" key="16">
    <source>
        <dbReference type="PROSITE" id="PS50835"/>
    </source>
</evidence>
<dbReference type="GO" id="GO:0005102">
    <property type="term" value="F:signaling receptor binding"/>
    <property type="evidence" value="ECO:0007669"/>
    <property type="project" value="InterPro"/>
</dbReference>
<keyword evidence="8" id="KW-0325">Glycoprotein</keyword>
<evidence type="ECO:0000256" key="6">
    <source>
        <dbReference type="ARBA" id="ARBA00023136"/>
    </source>
</evidence>
<evidence type="ECO:0000256" key="8">
    <source>
        <dbReference type="ARBA" id="ARBA00023180"/>
    </source>
</evidence>
<dbReference type="InterPro" id="IPR013783">
    <property type="entry name" value="Ig-like_fold"/>
</dbReference>
<keyword evidence="7" id="KW-1015">Disulfide bond</keyword>
<dbReference type="Ensembl" id="ENSPTET00000030522.1">
    <property type="protein sequence ID" value="ENSPTEP00000021112.1"/>
    <property type="gene ID" value="ENSPTEG00000022222.1"/>
</dbReference>
<dbReference type="InterPro" id="IPR007110">
    <property type="entry name" value="Ig-like_dom"/>
</dbReference>
<feature type="region of interest" description="Disordered" evidence="14">
    <location>
        <begin position="276"/>
        <end position="295"/>
    </location>
</feature>
<evidence type="ECO:0000256" key="11">
    <source>
        <dbReference type="ARBA" id="ARBA00062443"/>
    </source>
</evidence>
<dbReference type="PANTHER" id="PTHR47734">
    <property type="entry name" value="T-CELL IMMUNORECEPTOR WITH IG AND ITIM DOMAINS PROTEIN, TIGIT"/>
    <property type="match status" value="1"/>
</dbReference>
<evidence type="ECO:0000256" key="9">
    <source>
        <dbReference type="ARBA" id="ARBA00023319"/>
    </source>
</evidence>
<dbReference type="InterPro" id="IPR003599">
    <property type="entry name" value="Ig_sub"/>
</dbReference>
<dbReference type="SMART" id="SM00409">
    <property type="entry name" value="IG"/>
    <property type="match status" value="1"/>
</dbReference>
<evidence type="ECO:0000256" key="12">
    <source>
        <dbReference type="ARBA" id="ARBA00068460"/>
    </source>
</evidence>
<dbReference type="PANTHER" id="PTHR47734:SF1">
    <property type="entry name" value="T-CELL IMMUNORECEPTOR WITH IG AND ITIM DOMAINS"/>
    <property type="match status" value="1"/>
</dbReference>
<dbReference type="AlphaFoldDB" id="A0A8C9HID7"/>
<organism evidence="17 18">
    <name type="scientific">Piliocolobus tephrosceles</name>
    <name type="common">Ugandan red Colobus</name>
    <dbReference type="NCBI Taxonomy" id="591936"/>
    <lineage>
        <taxon>Eukaryota</taxon>
        <taxon>Metazoa</taxon>
        <taxon>Chordata</taxon>
        <taxon>Craniata</taxon>
        <taxon>Vertebrata</taxon>
        <taxon>Euteleostomi</taxon>
        <taxon>Mammalia</taxon>
        <taxon>Eutheria</taxon>
        <taxon>Euarchontoglires</taxon>
        <taxon>Primates</taxon>
        <taxon>Haplorrhini</taxon>
        <taxon>Catarrhini</taxon>
        <taxon>Cercopithecidae</taxon>
        <taxon>Colobinae</taxon>
        <taxon>Piliocolobus</taxon>
    </lineage>
</organism>
<reference evidence="17" key="2">
    <citation type="submission" date="2025-09" db="UniProtKB">
        <authorList>
            <consortium name="Ensembl"/>
        </authorList>
    </citation>
    <scope>IDENTIFICATION</scope>
</reference>
<evidence type="ECO:0000313" key="17">
    <source>
        <dbReference type="Ensembl" id="ENSPTEP00000021112.1"/>
    </source>
</evidence>
<evidence type="ECO:0000256" key="1">
    <source>
        <dbReference type="ARBA" id="ARBA00004251"/>
    </source>
</evidence>
<evidence type="ECO:0000256" key="15">
    <source>
        <dbReference type="SAM" id="Phobius"/>
    </source>
</evidence>
<evidence type="ECO:0000256" key="14">
    <source>
        <dbReference type="SAM" id="MobiDB-lite"/>
    </source>
</evidence>
<dbReference type="GO" id="GO:0032733">
    <property type="term" value="P:positive regulation of interleukin-10 production"/>
    <property type="evidence" value="ECO:0007669"/>
    <property type="project" value="TreeGrafter"/>
</dbReference>
<evidence type="ECO:0000256" key="5">
    <source>
        <dbReference type="ARBA" id="ARBA00022989"/>
    </source>
</evidence>
<comment type="function">
    <text evidence="10">Inhibitory receptor that plays a role in the modulation of immune responses. Suppresses T-cell activation by promoting the generation of mature immunoregulatory dendritic cells. Upon binding to its ligands PVR/CD155 or NECTIN2/CD112, which are expressed on antigen-presenting cells, sends inhibitory signals to the T-cell or NK cell. Mechanistically, interaction with ligand leads to phosphorylation of the cytoplasmic tail by Src family tyrosine kinases such as FYN or LCK, allowing subsequent binding to adapter GRB2 and SHIP1/INPP5D. In turn, inhibits PI3K and MAPK signaling cascades. In addition, associates with beta-arrestin-2/ARRB2 to recruit SHIP1/INPP5D that suppresses autoubiquitination of TRAF6 and subsequently inhibits NF-kappa-B signaling pathway. Also acts as a receptor for NECTIN4 to inhibit NK cell cytotoxicity.</text>
</comment>
<comment type="subunit">
    <text evidence="11">Homodimer in cis; binds with high affinity to PVR, forming a heterotetrameric assembly of two TIGIT and two PVR molecules. Binds with lower affinity to NECTIN2 and NECTIN3. Interacts with GRB2. Interacts with NECTIN4.</text>
</comment>
<dbReference type="GO" id="GO:0050868">
    <property type="term" value="P:negative regulation of T cell activation"/>
    <property type="evidence" value="ECO:0007669"/>
    <property type="project" value="InterPro"/>
</dbReference>
<name>A0A8C9HID7_9PRIM</name>